<keyword evidence="2" id="KW-1185">Reference proteome</keyword>
<dbReference type="Proteomes" id="UP001239111">
    <property type="component" value="Chromosome 2"/>
</dbReference>
<gene>
    <name evidence="1" type="ORF">QAD02_017256</name>
</gene>
<comment type="caution">
    <text evidence="1">The sequence shown here is derived from an EMBL/GenBank/DDBJ whole genome shotgun (WGS) entry which is preliminary data.</text>
</comment>
<organism evidence="1 2">
    <name type="scientific">Eretmocerus hayati</name>
    <dbReference type="NCBI Taxonomy" id="131215"/>
    <lineage>
        <taxon>Eukaryota</taxon>
        <taxon>Metazoa</taxon>
        <taxon>Ecdysozoa</taxon>
        <taxon>Arthropoda</taxon>
        <taxon>Hexapoda</taxon>
        <taxon>Insecta</taxon>
        <taxon>Pterygota</taxon>
        <taxon>Neoptera</taxon>
        <taxon>Endopterygota</taxon>
        <taxon>Hymenoptera</taxon>
        <taxon>Apocrita</taxon>
        <taxon>Proctotrupomorpha</taxon>
        <taxon>Chalcidoidea</taxon>
        <taxon>Aphelinidae</taxon>
        <taxon>Aphelininae</taxon>
        <taxon>Eretmocerus</taxon>
    </lineage>
</organism>
<proteinExistence type="predicted"/>
<evidence type="ECO:0000313" key="1">
    <source>
        <dbReference type="EMBL" id="KAJ8681469.1"/>
    </source>
</evidence>
<name>A0ACC2PFX6_9HYME</name>
<sequence>MSPVCRVVVLMGSGSDREFGTKIAKHAANLGLTPQLRVCSAHKGTADTLKLLAELEASPDKVVLIAVAGRSNGLGPVLSGNGTLPVINCPPAENPAEVAQDVWSSLRVPSGLGCTTVLYPESAALAAAQIHALHNHLVWSRLRVKQLTNYIALKTADVSLRNQKF</sequence>
<protein>
    <submittedName>
        <fullName evidence="1">Uncharacterized protein</fullName>
    </submittedName>
</protein>
<evidence type="ECO:0000313" key="2">
    <source>
        <dbReference type="Proteomes" id="UP001239111"/>
    </source>
</evidence>
<dbReference type="EMBL" id="CM056742">
    <property type="protein sequence ID" value="KAJ8681469.1"/>
    <property type="molecule type" value="Genomic_DNA"/>
</dbReference>
<reference evidence="1" key="1">
    <citation type="submission" date="2023-04" db="EMBL/GenBank/DDBJ databases">
        <title>A chromosome-level genome assembly of the parasitoid wasp Eretmocerus hayati.</title>
        <authorList>
            <person name="Zhong Y."/>
            <person name="Liu S."/>
            <person name="Liu Y."/>
        </authorList>
    </citation>
    <scope>NUCLEOTIDE SEQUENCE</scope>
    <source>
        <strain evidence="1">ZJU_SS_LIU_2023</strain>
    </source>
</reference>
<accession>A0ACC2PFX6</accession>